<evidence type="ECO:0000256" key="5">
    <source>
        <dbReference type="ARBA" id="ARBA00022989"/>
    </source>
</evidence>
<gene>
    <name evidence="9" type="ORF">Geu3261_0003_024</name>
</gene>
<organism evidence="9 10">
    <name type="scientific">Komagataeibacter europaeus NBRC 3261</name>
    <dbReference type="NCBI Taxonomy" id="1234669"/>
    <lineage>
        <taxon>Bacteria</taxon>
        <taxon>Pseudomonadati</taxon>
        <taxon>Pseudomonadota</taxon>
        <taxon>Alphaproteobacteria</taxon>
        <taxon>Acetobacterales</taxon>
        <taxon>Acetobacteraceae</taxon>
        <taxon>Komagataeibacter</taxon>
    </lineage>
</organism>
<evidence type="ECO:0000256" key="2">
    <source>
        <dbReference type="ARBA" id="ARBA00022475"/>
    </source>
</evidence>
<proteinExistence type="predicted"/>
<accession>A0A0D6PWS2</accession>
<dbReference type="PANTHER" id="PTHR30462">
    <property type="entry name" value="INTERMEMBRANE TRANSPORT PROTEIN PQIB-RELATED"/>
    <property type="match status" value="1"/>
</dbReference>
<keyword evidence="4 7" id="KW-0812">Transmembrane</keyword>
<evidence type="ECO:0000256" key="4">
    <source>
        <dbReference type="ARBA" id="ARBA00022692"/>
    </source>
</evidence>
<evidence type="ECO:0000313" key="10">
    <source>
        <dbReference type="Proteomes" id="UP000032675"/>
    </source>
</evidence>
<name>A0A0D6PWS2_KOMEU</name>
<dbReference type="RefSeq" id="WP_010508940.1">
    <property type="nucleotide sequence ID" value="NZ_BANI01000003.1"/>
</dbReference>
<feature type="domain" description="Mce/MlaD" evidence="8">
    <location>
        <begin position="166"/>
        <end position="227"/>
    </location>
</feature>
<evidence type="ECO:0000259" key="8">
    <source>
        <dbReference type="Pfam" id="PF02470"/>
    </source>
</evidence>
<keyword evidence="3" id="KW-0997">Cell inner membrane</keyword>
<evidence type="ECO:0000256" key="1">
    <source>
        <dbReference type="ARBA" id="ARBA00004533"/>
    </source>
</evidence>
<comment type="subcellular location">
    <subcellularLocation>
        <location evidence="1">Cell inner membrane</location>
    </subcellularLocation>
</comment>
<comment type="caution">
    <text evidence="9">The sequence shown here is derived from an EMBL/GenBank/DDBJ whole genome shotgun (WGS) entry which is preliminary data.</text>
</comment>
<dbReference type="AlphaFoldDB" id="A0A0D6PWS2"/>
<dbReference type="InterPro" id="IPR051800">
    <property type="entry name" value="PqiA-PqiB_transport"/>
</dbReference>
<dbReference type="Proteomes" id="UP000032675">
    <property type="component" value="Unassembled WGS sequence"/>
</dbReference>
<evidence type="ECO:0000256" key="6">
    <source>
        <dbReference type="ARBA" id="ARBA00023136"/>
    </source>
</evidence>
<dbReference type="Pfam" id="PF02470">
    <property type="entry name" value="MlaD"/>
    <property type="match status" value="3"/>
</dbReference>
<keyword evidence="2" id="KW-1003">Cell membrane</keyword>
<dbReference type="InterPro" id="IPR003399">
    <property type="entry name" value="Mce/MlaD"/>
</dbReference>
<dbReference type="GO" id="GO:0005886">
    <property type="term" value="C:plasma membrane"/>
    <property type="evidence" value="ECO:0007669"/>
    <property type="project" value="UniProtKB-SubCell"/>
</dbReference>
<keyword evidence="5 7" id="KW-1133">Transmembrane helix</keyword>
<feature type="domain" description="Mce/MlaD" evidence="8">
    <location>
        <begin position="50"/>
        <end position="141"/>
    </location>
</feature>
<feature type="domain" description="Mce/MlaD" evidence="8">
    <location>
        <begin position="303"/>
        <end position="398"/>
    </location>
</feature>
<reference evidence="9 10" key="1">
    <citation type="submission" date="2012-11" db="EMBL/GenBank/DDBJ databases">
        <title>Whole genome sequence of Gluconacetobacter europaeus NBRC3261.</title>
        <authorList>
            <person name="Azuma Y."/>
            <person name="Higashiura N."/>
            <person name="Hirakawa H."/>
            <person name="Matsushita K."/>
        </authorList>
    </citation>
    <scope>NUCLEOTIDE SEQUENCE [LARGE SCALE GENOMIC DNA]</scope>
    <source>
        <strain evidence="9 10">NBRC 3261</strain>
    </source>
</reference>
<dbReference type="EMBL" id="BANI01000003">
    <property type="protein sequence ID" value="GAN94956.1"/>
    <property type="molecule type" value="Genomic_DNA"/>
</dbReference>
<evidence type="ECO:0000256" key="3">
    <source>
        <dbReference type="ARBA" id="ARBA00022519"/>
    </source>
</evidence>
<sequence>MNDDFLSNDPRGDVPQARTRRYRFSVVWLVPIVAILIAGYLGWRGLTERGPLIVISFDTADGLTSGQTEVKNKAVSLGTVDSIRLSDDLHHVEVAVRMTSSAARTLTDHARFWVVRPRINGASVTGLETVMSGAYIAMDAGEPGGRYTTHFKGLESPPGVRSDQPGHTYTLVTQSLGSLGQGAPIFFRDVVVGEVLGYTMPPEGRGPIKVQIFVQAPYDSYLRTTTRFWNVSGVQVGLGPGGLKVKLQSLQALLSGGVAFDPPDARNEKNTLPSTAGADTTFLLYDSAEEANSAGYRERIPLVTYLTSSVSGLTKGGRLTMFGIQVGMIDDVKLEVNPATGKAHVRVAMELQPERVLDNQQVPPDAMAGLLRTQVADGLRAAVQSTSMLTGESEIALTFVRNAKPEQITMEGDAMVLPGQAGGMAGIMDSLSVIGDKIAAMPLTQMGDNLTSLLAHADARINSPDTKQALTALRGSLQNLQVISRDARSEMPQLLTGMDKTLKNANSVLSSYGGDTDFQRNLQQMMQQLNDAARSLRFLSDFLTHHPSALITGR</sequence>
<evidence type="ECO:0000313" key="9">
    <source>
        <dbReference type="EMBL" id="GAN94956.1"/>
    </source>
</evidence>
<evidence type="ECO:0000256" key="7">
    <source>
        <dbReference type="SAM" id="Phobius"/>
    </source>
</evidence>
<dbReference type="PANTHER" id="PTHR30462:SF0">
    <property type="entry name" value="INTERMEMBRANE TRANSPORT PROTEIN YEBT"/>
    <property type="match status" value="1"/>
</dbReference>
<protein>
    <submittedName>
        <fullName evidence="9">Paraquat-inducible protein B</fullName>
    </submittedName>
</protein>
<keyword evidence="6 7" id="KW-0472">Membrane</keyword>
<feature type="transmembrane region" description="Helical" evidence="7">
    <location>
        <begin position="26"/>
        <end position="43"/>
    </location>
</feature>